<accession>A0A8K0P909</accession>
<protein>
    <submittedName>
        <fullName evidence="1">Uncharacterized protein</fullName>
    </submittedName>
</protein>
<dbReference type="EMBL" id="JAESVG020000012">
    <property type="protein sequence ID" value="KAG8622875.1"/>
    <property type="molecule type" value="Genomic_DNA"/>
</dbReference>
<evidence type="ECO:0000313" key="1">
    <source>
        <dbReference type="EMBL" id="KAG8622875.1"/>
    </source>
</evidence>
<dbReference type="OrthoDB" id="10465717at2759"/>
<organism evidence="1 2">
    <name type="scientific">Elsinoe batatas</name>
    <dbReference type="NCBI Taxonomy" id="2601811"/>
    <lineage>
        <taxon>Eukaryota</taxon>
        <taxon>Fungi</taxon>
        <taxon>Dikarya</taxon>
        <taxon>Ascomycota</taxon>
        <taxon>Pezizomycotina</taxon>
        <taxon>Dothideomycetes</taxon>
        <taxon>Dothideomycetidae</taxon>
        <taxon>Myriangiales</taxon>
        <taxon>Elsinoaceae</taxon>
        <taxon>Elsinoe</taxon>
    </lineage>
</organism>
<reference evidence="1" key="1">
    <citation type="submission" date="2021-07" db="EMBL/GenBank/DDBJ databases">
        <title>Elsinoe batatas strain:CRI-CJ2 Genome sequencing and assembly.</title>
        <authorList>
            <person name="Huang L."/>
        </authorList>
    </citation>
    <scope>NUCLEOTIDE SEQUENCE</scope>
    <source>
        <strain evidence="1">CRI-CJ2</strain>
    </source>
</reference>
<proteinExistence type="predicted"/>
<comment type="caution">
    <text evidence="1">The sequence shown here is derived from an EMBL/GenBank/DDBJ whole genome shotgun (WGS) entry which is preliminary data.</text>
</comment>
<keyword evidence="2" id="KW-1185">Reference proteome</keyword>
<dbReference type="AlphaFoldDB" id="A0A8K0P909"/>
<dbReference type="Proteomes" id="UP000809789">
    <property type="component" value="Unassembled WGS sequence"/>
</dbReference>
<gene>
    <name evidence="1" type="ORF">KVT40_009386</name>
</gene>
<name>A0A8K0P909_9PEZI</name>
<sequence length="71" mass="7608">MQVRGPLGAIVWNANDTPGSRAGCVALHVATDPTWGLSGMWSGVTGQTLARRASLGDDAVLAWRFSCEMFW</sequence>
<evidence type="ECO:0000313" key="2">
    <source>
        <dbReference type="Proteomes" id="UP000809789"/>
    </source>
</evidence>